<evidence type="ECO:0000313" key="2">
    <source>
        <dbReference type="WBParaSite" id="MCU_002115-RB"/>
    </source>
</evidence>
<evidence type="ECO:0000259" key="1">
    <source>
        <dbReference type="Pfam" id="PF14916"/>
    </source>
</evidence>
<protein>
    <submittedName>
        <fullName evidence="2">CCDC92 domain-containing protein</fullName>
    </submittedName>
</protein>
<sequence>MTFEMEAAFNRDKDIVVSKQITHENEVNKVHLIFSLQKNIEFLKLKHHEMLVTLHSEIERLKRTNNDTILLRLTHLLFKKPSKSGMQLFAIQPKT</sequence>
<accession>A0A5K3EPV0</accession>
<proteinExistence type="predicted"/>
<dbReference type="AlphaFoldDB" id="A0A5K3EPV0"/>
<dbReference type="Pfam" id="PF14916">
    <property type="entry name" value="CCDC92"/>
    <property type="match status" value="1"/>
</dbReference>
<name>A0A5K3EPV0_MESCO</name>
<dbReference type="WBParaSite" id="MCU_002115-RB">
    <property type="protein sequence ID" value="MCU_002115-RB"/>
    <property type="gene ID" value="MCU_002115"/>
</dbReference>
<reference evidence="2" key="1">
    <citation type="submission" date="2019-11" db="UniProtKB">
        <authorList>
            <consortium name="WormBaseParasite"/>
        </authorList>
    </citation>
    <scope>IDENTIFICATION</scope>
</reference>
<dbReference type="InterPro" id="IPR039496">
    <property type="entry name" value="CCDC92/74_N"/>
</dbReference>
<organism evidence="2">
    <name type="scientific">Mesocestoides corti</name>
    <name type="common">Flatworm</name>
    <dbReference type="NCBI Taxonomy" id="53468"/>
    <lineage>
        <taxon>Eukaryota</taxon>
        <taxon>Metazoa</taxon>
        <taxon>Spiralia</taxon>
        <taxon>Lophotrochozoa</taxon>
        <taxon>Platyhelminthes</taxon>
        <taxon>Cestoda</taxon>
        <taxon>Eucestoda</taxon>
        <taxon>Cyclophyllidea</taxon>
        <taxon>Mesocestoididae</taxon>
        <taxon>Mesocestoides</taxon>
    </lineage>
</organism>
<feature type="domain" description="CCDC92/74 N-terminal" evidence="1">
    <location>
        <begin position="33"/>
        <end position="67"/>
    </location>
</feature>